<name>A0ACC1TVI9_9AGAR</name>
<keyword evidence="2" id="KW-1185">Reference proteome</keyword>
<evidence type="ECO:0000313" key="1">
    <source>
        <dbReference type="EMBL" id="KAJ3808591.1"/>
    </source>
</evidence>
<gene>
    <name evidence="1" type="ORF">F5876DRAFT_45698</name>
</gene>
<organism evidence="1 2">
    <name type="scientific">Lentinula aff. lateritia</name>
    <dbReference type="NCBI Taxonomy" id="2804960"/>
    <lineage>
        <taxon>Eukaryota</taxon>
        <taxon>Fungi</taxon>
        <taxon>Dikarya</taxon>
        <taxon>Basidiomycota</taxon>
        <taxon>Agaricomycotina</taxon>
        <taxon>Agaricomycetes</taxon>
        <taxon>Agaricomycetidae</taxon>
        <taxon>Agaricales</taxon>
        <taxon>Marasmiineae</taxon>
        <taxon>Omphalotaceae</taxon>
        <taxon>Lentinula</taxon>
    </lineage>
</organism>
<proteinExistence type="predicted"/>
<sequence>MAFTQTPSLESPITVPELLDFHYEHNSTRPIYVFAQDEQEITEISYLEFVRACHRLAHIIRPHRTGPERAVVAVVALVDTLVYETIIAGVIRAGLIPILISPRNTPAAVLNLLVKSGAHRLLTTYSTLKDLIDGIRLELQSNSSTFGFSLEEVPSLDKLYPNLGAETAADPFQPYPTCSIPLRPQDTAMYLHSSGSTGFPKVIPLSHAAMQVWGAFPSATNLRDYKVPVRIGAMALPPFHAFAFYAQFACALYSAITVALYPPIITEANMLPIMPTSDNILLHLQRTKSNCTTVVPAMLQIWSRSDSDLDVLRSLEIVIFAGGPLPPAIGDYLVSKKVHICSVYGGTEFGCVTTLKLTEDRNEWQWHRFSAEVEISWLPQGDGTFECRFLAVDSHALAVENMSNPRGYATSDLFVPHPTREGFWKIVGRVDDVVVLSTGEKCVPAPMENTLLTSPLIQGVVMFGRQRDQPGVLIEPSPGNEIEVDDPEQVSNYRNKIWQVWPVIEEGNRLVPAYSRIYKETILISSPEKPLLRAAKGTILRKAAYQLYEKAINRIYEIIDTNANSSPVDPPTSWESPQVQQWLTHQLQGLCGVVLSPTVDFFEHGIDSLSATILRLRIVTVLRTCATSSPGSRSIADIFAPNTVYNHPSIQSLADYIVDLIHSEGSDATPIVVNDNHAHIRLIDAMIERYSKGLELGISLNPEFTPVNNNNGVSSPSRVVVLLTGSTGNLGAQILSRLLKESAVHFVYALNRHSTRRPVMERQKKRFLDKGLDTSMLHADKIVFLEGENTLPNLGLSDEVYDEVKNNVTLVIHNAWRLDFNLSLSSFETNIHGMRNLIDLARSSRHAASLRFLFTSTISTAQSWDAVEKGPYPEEVIMDTKYAVGMGYGEAKYVSERILAKSSLNATSFRIGQISGSSPNGAWAMSDWFPMVVKSSLKLNMFPNANGVISRKVVSWIPMDAVADAIVDVGLSSPGSPPFAVNLVHPNPVPWSQMILDVRMAVIRSKQLTADALSVVPFHTWFEALEAVVNTPGIETEAPAVKIIDFLRDMARADKRIGLHQSEHMEAVGLTPLVTTNIQHISPKIATLSPLGNYDAELWVRYWAVSGL</sequence>
<accession>A0ACC1TVI9</accession>
<protein>
    <submittedName>
        <fullName evidence="1">Aminoadipate reductase</fullName>
    </submittedName>
</protein>
<comment type="caution">
    <text evidence="1">The sequence shown here is derived from an EMBL/GenBank/DDBJ whole genome shotgun (WGS) entry which is preliminary data.</text>
</comment>
<dbReference type="EMBL" id="MU795211">
    <property type="protein sequence ID" value="KAJ3808591.1"/>
    <property type="molecule type" value="Genomic_DNA"/>
</dbReference>
<reference evidence="1" key="1">
    <citation type="submission" date="2022-09" db="EMBL/GenBank/DDBJ databases">
        <title>A Global Phylogenomic Analysis of the Shiitake Genus Lentinula.</title>
        <authorList>
            <consortium name="DOE Joint Genome Institute"/>
            <person name="Sierra-Patev S."/>
            <person name="Min B."/>
            <person name="Naranjo-Ortiz M."/>
            <person name="Looney B."/>
            <person name="Konkel Z."/>
            <person name="Slot J.C."/>
            <person name="Sakamoto Y."/>
            <person name="Steenwyk J.L."/>
            <person name="Rokas A."/>
            <person name="Carro J."/>
            <person name="Camarero S."/>
            <person name="Ferreira P."/>
            <person name="Molpeceres G."/>
            <person name="Ruiz-Duenas F.J."/>
            <person name="Serrano A."/>
            <person name="Henrissat B."/>
            <person name="Drula E."/>
            <person name="Hughes K.W."/>
            <person name="Mata J.L."/>
            <person name="Ishikawa N.K."/>
            <person name="Vargas-Isla R."/>
            <person name="Ushijima S."/>
            <person name="Smith C.A."/>
            <person name="Ahrendt S."/>
            <person name="Andreopoulos W."/>
            <person name="He G."/>
            <person name="Labutti K."/>
            <person name="Lipzen A."/>
            <person name="Ng V."/>
            <person name="Riley R."/>
            <person name="Sandor L."/>
            <person name="Barry K."/>
            <person name="Martinez A.T."/>
            <person name="Xiao Y."/>
            <person name="Gibbons J.G."/>
            <person name="Terashima K."/>
            <person name="Grigoriev I.V."/>
            <person name="Hibbett D.S."/>
        </authorList>
    </citation>
    <scope>NUCLEOTIDE SEQUENCE</scope>
    <source>
        <strain evidence="1">TMI1499</strain>
    </source>
</reference>
<evidence type="ECO:0000313" key="2">
    <source>
        <dbReference type="Proteomes" id="UP001163835"/>
    </source>
</evidence>
<dbReference type="Proteomes" id="UP001163835">
    <property type="component" value="Unassembled WGS sequence"/>
</dbReference>